<keyword evidence="1" id="KW-0732">Signal</keyword>
<dbReference type="AlphaFoldDB" id="A0A8H7TWG0"/>
<accession>A0A8H7TWG0</accession>
<name>A0A8H7TWG0_BIOOC</name>
<gene>
    <name evidence="2" type="ORF">IM811_001946</name>
</gene>
<organism evidence="2 3">
    <name type="scientific">Bionectria ochroleuca</name>
    <name type="common">Gliocladium roseum</name>
    <dbReference type="NCBI Taxonomy" id="29856"/>
    <lineage>
        <taxon>Eukaryota</taxon>
        <taxon>Fungi</taxon>
        <taxon>Dikarya</taxon>
        <taxon>Ascomycota</taxon>
        <taxon>Pezizomycotina</taxon>
        <taxon>Sordariomycetes</taxon>
        <taxon>Hypocreomycetidae</taxon>
        <taxon>Hypocreales</taxon>
        <taxon>Bionectriaceae</taxon>
        <taxon>Clonostachys</taxon>
    </lineage>
</organism>
<reference evidence="2" key="1">
    <citation type="submission" date="2020-10" db="EMBL/GenBank/DDBJ databases">
        <title>High-Quality Genome Resource of Clonostachys rosea strain S41 by Oxford Nanopore Long-Read Sequencing.</title>
        <authorList>
            <person name="Wang H."/>
        </authorList>
    </citation>
    <scope>NUCLEOTIDE SEQUENCE</scope>
    <source>
        <strain evidence="2">S41</strain>
    </source>
</reference>
<evidence type="ECO:0000313" key="2">
    <source>
        <dbReference type="EMBL" id="KAF9760252.1"/>
    </source>
</evidence>
<feature type="chain" id="PRO_5034239719" evidence="1">
    <location>
        <begin position="19"/>
        <end position="208"/>
    </location>
</feature>
<sequence>MIAQNFFLGLAATTLVASSKTTVDLPFVDYYTNGLDHWSKFGNGTWDSHHNLLEGRLGDSSTWLTVTPNRNDYSISTTTSAINYPGVSNGIVFRASQKDRANFYSIGLHVDYVEINVWKDGKAETLKRSKPIIRPGVETPIRVKVTGSNIKVFLPYGGDIEPLIEVDDETYEKGGVGFFIQGEGHDDFAGIFRTISISDNHHDERVEL</sequence>
<proteinExistence type="predicted"/>
<protein>
    <submittedName>
        <fullName evidence="2">Uncharacterized protein</fullName>
    </submittedName>
</protein>
<comment type="caution">
    <text evidence="2">The sequence shown here is derived from an EMBL/GenBank/DDBJ whole genome shotgun (WGS) entry which is preliminary data.</text>
</comment>
<dbReference type="Gene3D" id="2.60.120.560">
    <property type="entry name" value="Exo-inulinase, domain 1"/>
    <property type="match status" value="1"/>
</dbReference>
<feature type="signal peptide" evidence="1">
    <location>
        <begin position="1"/>
        <end position="18"/>
    </location>
</feature>
<evidence type="ECO:0000313" key="3">
    <source>
        <dbReference type="Proteomes" id="UP000616885"/>
    </source>
</evidence>
<evidence type="ECO:0000256" key="1">
    <source>
        <dbReference type="SAM" id="SignalP"/>
    </source>
</evidence>
<dbReference type="EMBL" id="JADCTT010000001">
    <property type="protein sequence ID" value="KAF9760252.1"/>
    <property type="molecule type" value="Genomic_DNA"/>
</dbReference>
<dbReference type="Proteomes" id="UP000616885">
    <property type="component" value="Unassembled WGS sequence"/>
</dbReference>